<dbReference type="SUPFAM" id="SSF55811">
    <property type="entry name" value="Nudix"/>
    <property type="match status" value="1"/>
</dbReference>
<reference evidence="4" key="1">
    <citation type="submission" date="2016-02" db="EMBL/GenBank/DDBJ databases">
        <authorList>
            <person name="Holder M.E."/>
            <person name="Ajami N.J."/>
            <person name="Petrosino J.F."/>
        </authorList>
    </citation>
    <scope>NUCLEOTIDE SEQUENCE [LARGE SCALE GENOMIC DNA]</scope>
    <source>
        <strain evidence="4">CCUG 36733</strain>
    </source>
</reference>
<evidence type="ECO:0000313" key="3">
    <source>
        <dbReference type="EMBL" id="AMD86650.1"/>
    </source>
</evidence>
<dbReference type="Pfam" id="PF00293">
    <property type="entry name" value="NUDIX"/>
    <property type="match status" value="1"/>
</dbReference>
<dbReference type="EMBL" id="CP014228">
    <property type="protein sequence ID" value="AMD86650.1"/>
    <property type="molecule type" value="Genomic_DNA"/>
</dbReference>
<evidence type="ECO:0000259" key="2">
    <source>
        <dbReference type="PROSITE" id="PS51462"/>
    </source>
</evidence>
<dbReference type="OrthoDB" id="21342at2"/>
<keyword evidence="1 3" id="KW-0378">Hydrolase</keyword>
<dbReference type="InterPro" id="IPR020084">
    <property type="entry name" value="NUDIX_hydrolase_CS"/>
</dbReference>
<feature type="domain" description="Nudix hydrolase" evidence="2">
    <location>
        <begin position="7"/>
        <end position="147"/>
    </location>
</feature>
<evidence type="ECO:0000256" key="1">
    <source>
        <dbReference type="ARBA" id="ARBA00022801"/>
    </source>
</evidence>
<dbReference type="KEGG" id="ard:AXF14_02365"/>
<proteinExistence type="predicted"/>
<dbReference type="AlphaFoldDB" id="A0A0X8JD14"/>
<name>A0A0X8JD14_ACTRD</name>
<sequence>MAVHSFSLVPAAYVLLLREREGAAPQVLLQLRRNTGYMDGHWACGAAGHVESGESVLATAVRETREELGLEVEESALEPLTAMHRTGDLGGAAIEQRVDFFLVLREWDGEPAVQEPERNGGLEWFALDALPERVPPHERVVLGLLAASLEPGGAPVPPITTFGFREGESIELYREAREH</sequence>
<dbReference type="GO" id="GO:0004081">
    <property type="term" value="F:bis(5'-nucleosyl)-tetraphosphatase (asymmetrical) activity"/>
    <property type="evidence" value="ECO:0007669"/>
    <property type="project" value="TreeGrafter"/>
</dbReference>
<gene>
    <name evidence="3" type="ORF">AXF14_02365</name>
</gene>
<dbReference type="Proteomes" id="UP000065220">
    <property type="component" value="Chromosome"/>
</dbReference>
<dbReference type="PROSITE" id="PS00893">
    <property type="entry name" value="NUDIX_BOX"/>
    <property type="match status" value="1"/>
</dbReference>
<dbReference type="GO" id="GO:0006167">
    <property type="term" value="P:AMP biosynthetic process"/>
    <property type="evidence" value="ECO:0007669"/>
    <property type="project" value="TreeGrafter"/>
</dbReference>
<dbReference type="PANTHER" id="PTHR21340">
    <property type="entry name" value="DIADENOSINE 5,5-P1,P4-TETRAPHOSPHATE PYROPHOSPHOHYDROLASE MUTT"/>
    <property type="match status" value="1"/>
</dbReference>
<organism evidence="3 4">
    <name type="scientific">Actinomyces radicidentis</name>
    <dbReference type="NCBI Taxonomy" id="111015"/>
    <lineage>
        <taxon>Bacteria</taxon>
        <taxon>Bacillati</taxon>
        <taxon>Actinomycetota</taxon>
        <taxon>Actinomycetes</taxon>
        <taxon>Actinomycetales</taxon>
        <taxon>Actinomycetaceae</taxon>
        <taxon>Actinomyces</taxon>
    </lineage>
</organism>
<dbReference type="GO" id="GO:0006754">
    <property type="term" value="P:ATP biosynthetic process"/>
    <property type="evidence" value="ECO:0007669"/>
    <property type="project" value="TreeGrafter"/>
</dbReference>
<dbReference type="PANTHER" id="PTHR21340:SF0">
    <property type="entry name" value="BIS(5'-NUCLEOSYL)-TETRAPHOSPHATASE [ASYMMETRICAL]"/>
    <property type="match status" value="1"/>
</dbReference>
<protein>
    <submittedName>
        <fullName evidence="3">NUDIX hydrolase</fullName>
    </submittedName>
</protein>
<dbReference type="Gene3D" id="3.90.79.10">
    <property type="entry name" value="Nucleoside Triphosphate Pyrophosphohydrolase"/>
    <property type="match status" value="1"/>
</dbReference>
<accession>A0A0X8JD14</accession>
<dbReference type="InterPro" id="IPR015797">
    <property type="entry name" value="NUDIX_hydrolase-like_dom_sf"/>
</dbReference>
<dbReference type="InterPro" id="IPR051325">
    <property type="entry name" value="Nudix_hydrolase_domain"/>
</dbReference>
<dbReference type="STRING" id="111015.AXF14_02365"/>
<evidence type="ECO:0000313" key="4">
    <source>
        <dbReference type="Proteomes" id="UP000065220"/>
    </source>
</evidence>
<dbReference type="RefSeq" id="WP_067940452.1">
    <property type="nucleotide sequence ID" value="NZ_CP014228.1"/>
</dbReference>
<dbReference type="PROSITE" id="PS51462">
    <property type="entry name" value="NUDIX"/>
    <property type="match status" value="1"/>
</dbReference>
<dbReference type="InterPro" id="IPR000086">
    <property type="entry name" value="NUDIX_hydrolase_dom"/>
</dbReference>
<keyword evidence="4" id="KW-1185">Reference proteome</keyword>